<feature type="domain" description="Histidine kinase" evidence="7">
    <location>
        <begin position="639"/>
        <end position="864"/>
    </location>
</feature>
<dbReference type="PANTHER" id="PTHR43304">
    <property type="entry name" value="PHYTOCHROME-LIKE PROTEIN CPH1"/>
    <property type="match status" value="1"/>
</dbReference>
<dbReference type="STRING" id="369401.SAMN05428642_102673"/>
<name>A0A1K2IJE8_9FLAO</name>
<keyword evidence="10" id="KW-1185">Reference proteome</keyword>
<dbReference type="RefSeq" id="WP_072401702.1">
    <property type="nucleotide sequence ID" value="NZ_FPKV01000002.1"/>
</dbReference>
<evidence type="ECO:0000313" key="9">
    <source>
        <dbReference type="EMBL" id="SFZ92352.1"/>
    </source>
</evidence>
<evidence type="ECO:0000313" key="10">
    <source>
        <dbReference type="Proteomes" id="UP000182544"/>
    </source>
</evidence>
<dbReference type="Proteomes" id="UP000182544">
    <property type="component" value="Unassembled WGS sequence"/>
</dbReference>
<feature type="transmembrane region" description="Helical" evidence="6">
    <location>
        <begin position="185"/>
        <end position="207"/>
    </location>
</feature>
<dbReference type="Pfam" id="PF00512">
    <property type="entry name" value="HisKA"/>
    <property type="match status" value="1"/>
</dbReference>
<dbReference type="CDD" id="cd00082">
    <property type="entry name" value="HisKA"/>
    <property type="match status" value="1"/>
</dbReference>
<dbReference type="InterPro" id="IPR052162">
    <property type="entry name" value="Sensor_kinase/Photoreceptor"/>
</dbReference>
<dbReference type="SMART" id="SM00388">
    <property type="entry name" value="HisKA"/>
    <property type="match status" value="1"/>
</dbReference>
<keyword evidence="6" id="KW-0472">Membrane</keyword>
<dbReference type="Pfam" id="PF08447">
    <property type="entry name" value="PAS_3"/>
    <property type="match status" value="1"/>
</dbReference>
<dbReference type="EC" id="2.7.13.3" evidence="2"/>
<organism evidence="9 10">
    <name type="scientific">Flaviramulus basaltis</name>
    <dbReference type="NCBI Taxonomy" id="369401"/>
    <lineage>
        <taxon>Bacteria</taxon>
        <taxon>Pseudomonadati</taxon>
        <taxon>Bacteroidota</taxon>
        <taxon>Flavobacteriia</taxon>
        <taxon>Flavobacteriales</taxon>
        <taxon>Flavobacteriaceae</taxon>
        <taxon>Flaviramulus</taxon>
    </lineage>
</organism>
<dbReference type="InterPro" id="IPR003594">
    <property type="entry name" value="HATPase_dom"/>
</dbReference>
<accession>A0A1K2IJE8</accession>
<gene>
    <name evidence="9" type="ORF">SAMN05428642_102673</name>
</gene>
<dbReference type="PANTHER" id="PTHR43304:SF1">
    <property type="entry name" value="PAC DOMAIN-CONTAINING PROTEIN"/>
    <property type="match status" value="1"/>
</dbReference>
<dbReference type="InterPro" id="IPR036890">
    <property type="entry name" value="HATPase_C_sf"/>
</dbReference>
<dbReference type="Gene3D" id="3.30.565.10">
    <property type="entry name" value="Histidine kinase-like ATPase, C-terminal domain"/>
    <property type="match status" value="1"/>
</dbReference>
<dbReference type="InterPro" id="IPR013655">
    <property type="entry name" value="PAS_fold_3"/>
</dbReference>
<dbReference type="InterPro" id="IPR005467">
    <property type="entry name" value="His_kinase_dom"/>
</dbReference>
<evidence type="ECO:0000259" key="7">
    <source>
        <dbReference type="PROSITE" id="PS50109"/>
    </source>
</evidence>
<dbReference type="CDD" id="cd00130">
    <property type="entry name" value="PAS"/>
    <property type="match status" value="1"/>
</dbReference>
<dbReference type="PRINTS" id="PR00344">
    <property type="entry name" value="BCTRLSENSOR"/>
</dbReference>
<dbReference type="Pfam" id="PF13426">
    <property type="entry name" value="PAS_9"/>
    <property type="match status" value="1"/>
</dbReference>
<reference evidence="9 10" key="1">
    <citation type="submission" date="2016-10" db="EMBL/GenBank/DDBJ databases">
        <authorList>
            <person name="de Groot N.N."/>
        </authorList>
    </citation>
    <scope>NUCLEOTIDE SEQUENCE [LARGE SCALE GENOMIC DNA]</scope>
    <source>
        <strain evidence="9 10">DSM 18180</strain>
    </source>
</reference>
<dbReference type="GO" id="GO:0000155">
    <property type="term" value="F:phosphorelay sensor kinase activity"/>
    <property type="evidence" value="ECO:0007669"/>
    <property type="project" value="InterPro"/>
</dbReference>
<keyword evidence="6" id="KW-0812">Transmembrane</keyword>
<protein>
    <recommendedName>
        <fullName evidence="2">histidine kinase</fullName>
        <ecNumber evidence="2">2.7.13.3</ecNumber>
    </recommendedName>
</protein>
<evidence type="ECO:0000256" key="3">
    <source>
        <dbReference type="ARBA" id="ARBA00022553"/>
    </source>
</evidence>
<dbReference type="OrthoDB" id="9124519at2"/>
<dbReference type="InterPro" id="IPR003661">
    <property type="entry name" value="HisK_dim/P_dom"/>
</dbReference>
<dbReference type="EMBL" id="FPKV01000002">
    <property type="protein sequence ID" value="SFZ92352.1"/>
    <property type="molecule type" value="Genomic_DNA"/>
</dbReference>
<evidence type="ECO:0000256" key="1">
    <source>
        <dbReference type="ARBA" id="ARBA00000085"/>
    </source>
</evidence>
<proteinExistence type="predicted"/>
<keyword evidence="5" id="KW-0418">Kinase</keyword>
<dbReference type="NCBIfam" id="TIGR00229">
    <property type="entry name" value="sensory_box"/>
    <property type="match status" value="1"/>
</dbReference>
<dbReference type="SMART" id="SM00387">
    <property type="entry name" value="HATPase_c"/>
    <property type="match status" value="1"/>
</dbReference>
<dbReference type="SUPFAM" id="SSF47384">
    <property type="entry name" value="Homodimeric domain of signal transducing histidine kinase"/>
    <property type="match status" value="1"/>
</dbReference>
<evidence type="ECO:0000256" key="4">
    <source>
        <dbReference type="ARBA" id="ARBA00022679"/>
    </source>
</evidence>
<evidence type="ECO:0000256" key="5">
    <source>
        <dbReference type="ARBA" id="ARBA00022777"/>
    </source>
</evidence>
<evidence type="ECO:0000256" key="2">
    <source>
        <dbReference type="ARBA" id="ARBA00012438"/>
    </source>
</evidence>
<keyword evidence="3" id="KW-0597">Phosphoprotein</keyword>
<sequence>MEFKRVHTSSKKYIILLVAAIVLLLFTATIAYRQIMRMQKSAEMITHTLEVYNAIGNLSYHYSQADSEEFREMLLKKGNSSVAFEKYKLEGKAIMDSLNILTIDNPLQQLRLKPLKGLLKKLYSELLVLDAIVPEKDQDSFELSESHKSKINATLNNILILRNKMLLEEKGLLQERKANYASHKFLAPLTSLLLGFFALFIFVLSFIKIYQNKRRIRESEAFLRNILATTDNIINYYEPIFDSDNKIIDFNIVYANDCNRDYLGLEPNDIMGKSVSKTFPFLLANGKLEELLKCYNEKTKVIFDRQVTVEDKKMWFHSFATPLGEGVLQTTRNSTIEEEAKRVQLAFKKRLENQNLELLDNRAFLGNIFKSISHVVMHFKSIRGEDGKIIDFEILFVNDRVNPVTGDFPKEIKNKKTSKVYPEIFESGVFEYLVDVIENDKTLEYEIPYYENGLERWFHSTAIKLNNGVTITTREITEEKKKAHQLLKLNEDLIIQNSILTDAERIAEIGSFLWFMDTNTSEVSDNLYRMLGYEPNGFEPSLIKFKDFIHPEDIDLFEKNSNESIKTLKTNEYIYRIITKQGKVKHFKTNGKFINENNKTFMIVVAQDVTHTIEAEKELLKSNLELKYTNAELESFNRVASHDLQEPLRKIQLFISRIEDSEGKQLSSKSSEYFEKVTNAVKRMQSLIQNLLAYSRIDSSKKDFEKVDLNNVLDKVREDLTTRIKDAEAEILADKLPKIKGVIFQMEQLFTNLISNALKFTDTNKTPKIHIKYEQVHASKMPEDILKSTKYYHKISFIDNGIGFDSEHAEKIFEVFQRLHQKTEYSGTGIGLAICKKIAENHNGYILADGTAGVGAEFIIYLPA</sequence>
<dbReference type="InterPro" id="IPR004358">
    <property type="entry name" value="Sig_transdc_His_kin-like_C"/>
</dbReference>
<keyword evidence="4" id="KW-0808">Transferase</keyword>
<dbReference type="InterPro" id="IPR000014">
    <property type="entry name" value="PAS"/>
</dbReference>
<dbReference type="SUPFAM" id="SSF55785">
    <property type="entry name" value="PYP-like sensor domain (PAS domain)"/>
    <property type="match status" value="3"/>
</dbReference>
<feature type="transmembrane region" description="Helical" evidence="6">
    <location>
        <begin position="13"/>
        <end position="32"/>
    </location>
</feature>
<dbReference type="SUPFAM" id="SSF55874">
    <property type="entry name" value="ATPase domain of HSP90 chaperone/DNA topoisomerase II/histidine kinase"/>
    <property type="match status" value="1"/>
</dbReference>
<dbReference type="Pfam" id="PF02518">
    <property type="entry name" value="HATPase_c"/>
    <property type="match status" value="1"/>
</dbReference>
<dbReference type="Gene3D" id="1.10.287.130">
    <property type="match status" value="1"/>
</dbReference>
<dbReference type="PROSITE" id="PS50112">
    <property type="entry name" value="PAS"/>
    <property type="match status" value="1"/>
</dbReference>
<evidence type="ECO:0000259" key="8">
    <source>
        <dbReference type="PROSITE" id="PS50112"/>
    </source>
</evidence>
<feature type="domain" description="PAS" evidence="8">
    <location>
        <begin position="219"/>
        <end position="274"/>
    </location>
</feature>
<dbReference type="InterPro" id="IPR035965">
    <property type="entry name" value="PAS-like_dom_sf"/>
</dbReference>
<dbReference type="InterPro" id="IPR036097">
    <property type="entry name" value="HisK_dim/P_sf"/>
</dbReference>
<dbReference type="PROSITE" id="PS50109">
    <property type="entry name" value="HIS_KIN"/>
    <property type="match status" value="1"/>
</dbReference>
<dbReference type="Gene3D" id="3.30.450.20">
    <property type="entry name" value="PAS domain"/>
    <property type="match status" value="3"/>
</dbReference>
<evidence type="ECO:0000256" key="6">
    <source>
        <dbReference type="SAM" id="Phobius"/>
    </source>
</evidence>
<keyword evidence="6" id="KW-1133">Transmembrane helix</keyword>
<dbReference type="AlphaFoldDB" id="A0A1K2IJE8"/>
<comment type="catalytic activity">
    <reaction evidence="1">
        <text>ATP + protein L-histidine = ADP + protein N-phospho-L-histidine.</text>
        <dbReference type="EC" id="2.7.13.3"/>
    </reaction>
</comment>